<protein>
    <recommendedName>
        <fullName evidence="3">Endonuclease/exonuclease/phosphatase domain-containing protein</fullName>
    </recommendedName>
</protein>
<dbReference type="Gene3D" id="3.60.10.10">
    <property type="entry name" value="Endonuclease/exonuclease/phosphatase"/>
    <property type="match status" value="1"/>
</dbReference>
<evidence type="ECO:0000313" key="1">
    <source>
        <dbReference type="EMBL" id="KAJ1718094.1"/>
    </source>
</evidence>
<dbReference type="InterPro" id="IPR036691">
    <property type="entry name" value="Endo/exonu/phosph_ase_sf"/>
</dbReference>
<dbReference type="Proteomes" id="UP001143981">
    <property type="component" value="Unassembled WGS sequence"/>
</dbReference>
<evidence type="ECO:0008006" key="3">
    <source>
        <dbReference type="Google" id="ProtNLM"/>
    </source>
</evidence>
<gene>
    <name evidence="1" type="ORF">LPJ61_006865</name>
</gene>
<name>A0A9W7XP95_9FUNG</name>
<feature type="non-terminal residue" evidence="1">
    <location>
        <position position="110"/>
    </location>
</feature>
<evidence type="ECO:0000313" key="2">
    <source>
        <dbReference type="Proteomes" id="UP001143981"/>
    </source>
</evidence>
<sequence length="110" mass="12445">ELRHIVLSAPTTNTIVAGDFNAYPNPALDRPHGGDNGIRWAPFASCLGDLEDITRRYRPDDRLYAFFRGEQRSRIDHTRVAPDMVEDCHGPRTDILDHSDHHPLSISIKS</sequence>
<feature type="non-terminal residue" evidence="1">
    <location>
        <position position="1"/>
    </location>
</feature>
<reference evidence="1" key="1">
    <citation type="submission" date="2022-07" db="EMBL/GenBank/DDBJ databases">
        <title>Phylogenomic reconstructions and comparative analyses of Kickxellomycotina fungi.</title>
        <authorList>
            <person name="Reynolds N.K."/>
            <person name="Stajich J.E."/>
            <person name="Barry K."/>
            <person name="Grigoriev I.V."/>
            <person name="Crous P."/>
            <person name="Smith M.E."/>
        </authorList>
    </citation>
    <scope>NUCLEOTIDE SEQUENCE</scope>
    <source>
        <strain evidence="1">BCRC 34381</strain>
    </source>
</reference>
<accession>A0A9W7XP95</accession>
<organism evidence="1 2">
    <name type="scientific">Coemansia biformis</name>
    <dbReference type="NCBI Taxonomy" id="1286918"/>
    <lineage>
        <taxon>Eukaryota</taxon>
        <taxon>Fungi</taxon>
        <taxon>Fungi incertae sedis</taxon>
        <taxon>Zoopagomycota</taxon>
        <taxon>Kickxellomycotina</taxon>
        <taxon>Kickxellomycetes</taxon>
        <taxon>Kickxellales</taxon>
        <taxon>Kickxellaceae</taxon>
        <taxon>Coemansia</taxon>
    </lineage>
</organism>
<comment type="caution">
    <text evidence="1">The sequence shown here is derived from an EMBL/GenBank/DDBJ whole genome shotgun (WGS) entry which is preliminary data.</text>
</comment>
<dbReference type="EMBL" id="JANBOI010003890">
    <property type="protein sequence ID" value="KAJ1718094.1"/>
    <property type="molecule type" value="Genomic_DNA"/>
</dbReference>
<dbReference type="AlphaFoldDB" id="A0A9W7XP95"/>
<keyword evidence="2" id="KW-1185">Reference proteome</keyword>
<dbReference type="SUPFAM" id="SSF56219">
    <property type="entry name" value="DNase I-like"/>
    <property type="match status" value="1"/>
</dbReference>
<proteinExistence type="predicted"/>